<accession>A0ACB8AEL5</accession>
<protein>
    <submittedName>
        <fullName evidence="1">Uncharacterized protein</fullName>
    </submittedName>
</protein>
<dbReference type="Proteomes" id="UP000790377">
    <property type="component" value="Unassembled WGS sequence"/>
</dbReference>
<gene>
    <name evidence="1" type="ORF">BJ138DRAFT_1150143</name>
</gene>
<evidence type="ECO:0000313" key="1">
    <source>
        <dbReference type="EMBL" id="KAH7911666.1"/>
    </source>
</evidence>
<evidence type="ECO:0000313" key="2">
    <source>
        <dbReference type="Proteomes" id="UP000790377"/>
    </source>
</evidence>
<keyword evidence="2" id="KW-1185">Reference proteome</keyword>
<comment type="caution">
    <text evidence="1">The sequence shown here is derived from an EMBL/GenBank/DDBJ whole genome shotgun (WGS) entry which is preliminary data.</text>
</comment>
<dbReference type="EMBL" id="MU267671">
    <property type="protein sequence ID" value="KAH7911666.1"/>
    <property type="molecule type" value="Genomic_DNA"/>
</dbReference>
<proteinExistence type="predicted"/>
<organism evidence="1 2">
    <name type="scientific">Hygrophoropsis aurantiaca</name>
    <dbReference type="NCBI Taxonomy" id="72124"/>
    <lineage>
        <taxon>Eukaryota</taxon>
        <taxon>Fungi</taxon>
        <taxon>Dikarya</taxon>
        <taxon>Basidiomycota</taxon>
        <taxon>Agaricomycotina</taxon>
        <taxon>Agaricomycetes</taxon>
        <taxon>Agaricomycetidae</taxon>
        <taxon>Boletales</taxon>
        <taxon>Coniophorineae</taxon>
        <taxon>Hygrophoropsidaceae</taxon>
        <taxon>Hygrophoropsis</taxon>
    </lineage>
</organism>
<reference evidence="1" key="1">
    <citation type="journal article" date="2021" name="New Phytol.">
        <title>Evolutionary innovations through gain and loss of genes in the ectomycorrhizal Boletales.</title>
        <authorList>
            <person name="Wu G."/>
            <person name="Miyauchi S."/>
            <person name="Morin E."/>
            <person name="Kuo A."/>
            <person name="Drula E."/>
            <person name="Varga T."/>
            <person name="Kohler A."/>
            <person name="Feng B."/>
            <person name="Cao Y."/>
            <person name="Lipzen A."/>
            <person name="Daum C."/>
            <person name="Hundley H."/>
            <person name="Pangilinan J."/>
            <person name="Johnson J."/>
            <person name="Barry K."/>
            <person name="LaButti K."/>
            <person name="Ng V."/>
            <person name="Ahrendt S."/>
            <person name="Min B."/>
            <person name="Choi I.G."/>
            <person name="Park H."/>
            <person name="Plett J.M."/>
            <person name="Magnuson J."/>
            <person name="Spatafora J.W."/>
            <person name="Nagy L.G."/>
            <person name="Henrissat B."/>
            <person name="Grigoriev I.V."/>
            <person name="Yang Z.L."/>
            <person name="Xu J."/>
            <person name="Martin F.M."/>
        </authorList>
    </citation>
    <scope>NUCLEOTIDE SEQUENCE</scope>
    <source>
        <strain evidence="1">ATCC 28755</strain>
    </source>
</reference>
<sequence length="86" mass="10121">MCSRHLSYAWWSLTFPSANQLSSDAWDEALPNFFAFTIRHQTCYESARTRVHNFPRLLLYNLQKNLPESPSIKPLQEMISKLSPYK</sequence>
<name>A0ACB8AEL5_9AGAM</name>